<dbReference type="CDD" id="cd18623">
    <property type="entry name" value="GH32_ScrB-like"/>
    <property type="match status" value="1"/>
</dbReference>
<keyword evidence="5 8" id="KW-0378">Hydrolase</keyword>
<name>A0A8X8GRM2_STAHO</name>
<evidence type="ECO:0000259" key="11">
    <source>
        <dbReference type="Pfam" id="PF08244"/>
    </source>
</evidence>
<dbReference type="SUPFAM" id="SSF75005">
    <property type="entry name" value="Arabinanase/levansucrase/invertase"/>
    <property type="match status" value="1"/>
</dbReference>
<keyword evidence="6 8" id="KW-0326">Glycosidase</keyword>
<dbReference type="InterPro" id="IPR023296">
    <property type="entry name" value="Glyco_hydro_beta-prop_sf"/>
</dbReference>
<dbReference type="GO" id="GO:0005975">
    <property type="term" value="P:carbohydrate metabolic process"/>
    <property type="evidence" value="ECO:0007669"/>
    <property type="project" value="InterPro"/>
</dbReference>
<dbReference type="AlphaFoldDB" id="A0A8X8GRM2"/>
<dbReference type="InterPro" id="IPR013148">
    <property type="entry name" value="Glyco_hydro_32_N"/>
</dbReference>
<evidence type="ECO:0000256" key="1">
    <source>
        <dbReference type="ARBA" id="ARBA00004914"/>
    </source>
</evidence>
<evidence type="ECO:0000256" key="2">
    <source>
        <dbReference type="ARBA" id="ARBA00009902"/>
    </source>
</evidence>
<dbReference type="InterPro" id="IPR001362">
    <property type="entry name" value="Glyco_hydro_32"/>
</dbReference>
<reference evidence="12 13" key="1">
    <citation type="submission" date="2022-06" db="EMBL/GenBank/DDBJ databases">
        <title>Staphylococcus hominis ShoR14 genome sequence.</title>
        <authorList>
            <person name="Yeo C.C."/>
            <person name="Chew C.H."/>
            <person name="Che Hamzah A.M."/>
            <person name="Al-Trad E.I."/>
        </authorList>
    </citation>
    <scope>NUCLEOTIDE SEQUENCE [LARGE SCALE GENOMIC DNA]</scope>
    <source>
        <strain evidence="12 13">ShoR14</strain>
    </source>
</reference>
<dbReference type="NCBIfam" id="TIGR01322">
    <property type="entry name" value="scrB_fam"/>
    <property type="match status" value="1"/>
</dbReference>
<dbReference type="PROSITE" id="PS00609">
    <property type="entry name" value="GLYCOSYL_HYDROL_F32"/>
    <property type="match status" value="1"/>
</dbReference>
<dbReference type="GO" id="GO:0005737">
    <property type="term" value="C:cytoplasm"/>
    <property type="evidence" value="ECO:0007669"/>
    <property type="project" value="UniProtKB-SubCell"/>
</dbReference>
<comment type="catalytic activity">
    <reaction evidence="8">
        <text>Hydrolysis of terminal non-reducing beta-D-fructofuranoside residues in beta-D-fructofuranosides.</text>
        <dbReference type="EC" id="3.2.1.26"/>
    </reaction>
</comment>
<dbReference type="GO" id="GO:0004564">
    <property type="term" value="F:beta-fructofuranosidase activity"/>
    <property type="evidence" value="ECO:0007669"/>
    <property type="project" value="UniProtKB-EC"/>
</dbReference>
<evidence type="ECO:0000256" key="7">
    <source>
        <dbReference type="ARBA" id="ARBA00033367"/>
    </source>
</evidence>
<evidence type="ECO:0000313" key="13">
    <source>
        <dbReference type="Proteomes" id="UP000665944"/>
    </source>
</evidence>
<comment type="caution">
    <text evidence="12">The sequence shown here is derived from an EMBL/GenBank/DDBJ whole genome shotgun (WGS) entry which is preliminary data.</text>
</comment>
<dbReference type="EMBL" id="JAGHKT020000007">
    <property type="protein sequence ID" value="MCM5672444.1"/>
    <property type="molecule type" value="Genomic_DNA"/>
</dbReference>
<evidence type="ECO:0000256" key="9">
    <source>
        <dbReference type="RuleBase" id="RU365015"/>
    </source>
</evidence>
<evidence type="ECO:0000313" key="12">
    <source>
        <dbReference type="EMBL" id="MCM5672444.1"/>
    </source>
</evidence>
<dbReference type="InterPro" id="IPR013320">
    <property type="entry name" value="ConA-like_dom_sf"/>
</dbReference>
<accession>A0A8X8GRM2</accession>
<protein>
    <recommendedName>
        <fullName evidence="4 8">Sucrose-6-phosphate hydrolase</fullName>
        <ecNumber evidence="3 8">3.2.1.26</ecNumber>
    </recommendedName>
    <alternativeName>
        <fullName evidence="7 9">Invertase</fullName>
    </alternativeName>
</protein>
<keyword evidence="9" id="KW-0119">Carbohydrate metabolism</keyword>
<evidence type="ECO:0000259" key="10">
    <source>
        <dbReference type="Pfam" id="PF00251"/>
    </source>
</evidence>
<dbReference type="Pfam" id="PF08244">
    <property type="entry name" value="Glyco_hydro_32C"/>
    <property type="match status" value="1"/>
</dbReference>
<evidence type="ECO:0000256" key="8">
    <source>
        <dbReference type="RuleBase" id="RU362110"/>
    </source>
</evidence>
<comment type="function">
    <text evidence="9">Enables the bacterium to metabolize sucrose as a sole carbon source.</text>
</comment>
<dbReference type="Pfam" id="PF00251">
    <property type="entry name" value="Glyco_hydro_32N"/>
    <property type="match status" value="1"/>
</dbReference>
<dbReference type="InterPro" id="IPR006232">
    <property type="entry name" value="Suc6P_hydrolase"/>
</dbReference>
<dbReference type="SUPFAM" id="SSF49899">
    <property type="entry name" value="Concanavalin A-like lectins/glucanases"/>
    <property type="match status" value="1"/>
</dbReference>
<dbReference type="PANTHER" id="PTHR43101">
    <property type="entry name" value="BETA-FRUCTOSIDASE"/>
    <property type="match status" value="1"/>
</dbReference>
<dbReference type="RefSeq" id="WP_017175281.1">
    <property type="nucleotide sequence ID" value="NZ_CAXOJL010000005.1"/>
</dbReference>
<dbReference type="InterPro" id="IPR013189">
    <property type="entry name" value="Glyco_hydro_32_C"/>
</dbReference>
<evidence type="ECO:0000256" key="5">
    <source>
        <dbReference type="ARBA" id="ARBA00022801"/>
    </source>
</evidence>
<dbReference type="Proteomes" id="UP000665944">
    <property type="component" value="Unassembled WGS sequence"/>
</dbReference>
<feature type="domain" description="Glycosyl hydrolase family 32 C-terminal" evidence="11">
    <location>
        <begin position="344"/>
        <end position="482"/>
    </location>
</feature>
<feature type="domain" description="Glycosyl hydrolase family 32 N-terminal" evidence="10">
    <location>
        <begin position="38"/>
        <end position="340"/>
    </location>
</feature>
<comment type="subcellular location">
    <subcellularLocation>
        <location evidence="9">Cytoplasm</location>
    </subcellularLocation>
</comment>
<gene>
    <name evidence="12" type="ORF">J7T32_006615</name>
</gene>
<proteinExistence type="inferred from homology"/>
<dbReference type="InterPro" id="IPR051214">
    <property type="entry name" value="GH32_Enzymes"/>
</dbReference>
<dbReference type="Gene3D" id="2.60.120.560">
    <property type="entry name" value="Exo-inulinase, domain 1"/>
    <property type="match status" value="1"/>
</dbReference>
<comment type="pathway">
    <text evidence="1 9">Glycan biosynthesis; sucrose metabolism.</text>
</comment>
<evidence type="ECO:0000256" key="6">
    <source>
        <dbReference type="ARBA" id="ARBA00023295"/>
    </source>
</evidence>
<keyword evidence="13" id="KW-1185">Reference proteome</keyword>
<comment type="similarity">
    <text evidence="2 8">Belongs to the glycosyl hydrolase 32 family.</text>
</comment>
<keyword evidence="9" id="KW-0963">Cytoplasm</keyword>
<dbReference type="InterPro" id="IPR018053">
    <property type="entry name" value="Glyco_hydro_32_AS"/>
</dbReference>
<dbReference type="PANTHER" id="PTHR43101:SF1">
    <property type="entry name" value="BETA-FRUCTOSIDASE"/>
    <property type="match status" value="1"/>
</dbReference>
<evidence type="ECO:0000256" key="3">
    <source>
        <dbReference type="ARBA" id="ARBA00012758"/>
    </source>
</evidence>
<organism evidence="12 13">
    <name type="scientific">Staphylococcus hominis</name>
    <dbReference type="NCBI Taxonomy" id="1290"/>
    <lineage>
        <taxon>Bacteria</taxon>
        <taxon>Bacillati</taxon>
        <taxon>Bacillota</taxon>
        <taxon>Bacilli</taxon>
        <taxon>Bacillales</taxon>
        <taxon>Staphylococcaceae</taxon>
        <taxon>Staphylococcus</taxon>
    </lineage>
</organism>
<evidence type="ECO:0000256" key="4">
    <source>
        <dbReference type="ARBA" id="ARBA00019623"/>
    </source>
</evidence>
<dbReference type="EC" id="3.2.1.26" evidence="3 8"/>
<dbReference type="Gene3D" id="2.115.10.20">
    <property type="entry name" value="Glycosyl hydrolase domain, family 43"/>
    <property type="match status" value="1"/>
</dbReference>
<sequence length="495" mass="58100">MTEWSREQRYRRIEDVNKDELEALKHRIEQSSYRQHFHIQPETGLLNDPNGLMFYNGTYYVSHQWFPLGAVHGLKYWFNYTSKDLVTFEPNGPILKPDTIYDSHGVYSGSAFEFEGNLYYMYTGNHRDEEWKRYASQMIAKVKQDGSIEKLNKPVIAHQPEGYTSHFRDPKVFKHHEEYYAILGVQTQQELGRLLLYKMIHRQIDQWEYIGEITTELEDFGYMWECPDYFSLNGQDVIIFSPQGIDAKDEKYRNIYQSGYLIGHLNFDTLEFKHDTFMELDNGFDFYAPQTFIDEYGKRILIGWMGLPDTQYPTDEEGWAHCLTIPRELTIEEGRLRQRPLKALETLRQNKETALGYANKYNTTLHPYEGTQYELIIDILENEATEIYFELRASKLNSTLISYNTREQKITLDRSESGALPSNVEGVTRSTYLDSPLKQLHIFVDTSSIEIFCNDGERVLTSRIFPDENATAIRTSTETGQVYLKFTKYDLGRDK</sequence>
<dbReference type="SMART" id="SM00640">
    <property type="entry name" value="Glyco_32"/>
    <property type="match status" value="1"/>
</dbReference>